<dbReference type="SUPFAM" id="SSF52374">
    <property type="entry name" value="Nucleotidylyl transferase"/>
    <property type="match status" value="1"/>
</dbReference>
<dbReference type="InterPro" id="IPR004821">
    <property type="entry name" value="Cyt_trans-like"/>
</dbReference>
<keyword evidence="1" id="KW-0808">Transferase</keyword>
<dbReference type="PANTHER" id="PTHR43793">
    <property type="entry name" value="FAD SYNTHASE"/>
    <property type="match status" value="1"/>
</dbReference>
<dbReference type="Gene3D" id="3.40.50.620">
    <property type="entry name" value="HUPs"/>
    <property type="match status" value="1"/>
</dbReference>
<evidence type="ECO:0000313" key="5">
    <source>
        <dbReference type="Proteomes" id="UP001597135"/>
    </source>
</evidence>
<dbReference type="NCBIfam" id="TIGR00125">
    <property type="entry name" value="cyt_tran_rel"/>
    <property type="match status" value="1"/>
</dbReference>
<evidence type="ECO:0000313" key="4">
    <source>
        <dbReference type="EMBL" id="MFD1343272.1"/>
    </source>
</evidence>
<keyword evidence="5" id="KW-1185">Reference proteome</keyword>
<keyword evidence="2 4" id="KW-0548">Nucleotidyltransferase</keyword>
<sequence length="152" mass="17067">MSRTVLTYGTFDLFHVGHVRLLRRLADLGDRLVVGCSTDAFNRAKGKSSAMPYEDRAEILAACRYVDQVIPEDSWEQKRRDIEAHGISIFAMGDDWAGKFDDLADLCQVVYLPRTENISTTDLRQLVTALKAEKVAHLRNALTQVQAVVDTL</sequence>
<evidence type="ECO:0000259" key="3">
    <source>
        <dbReference type="Pfam" id="PF01467"/>
    </source>
</evidence>
<name>A0ABW3ZJC7_9RHOB</name>
<protein>
    <submittedName>
        <fullName evidence="4">Adenylyltransferase/cytidyltransferase family protein</fullName>
    </submittedName>
</protein>
<dbReference type="EMBL" id="JBHTMU010000021">
    <property type="protein sequence ID" value="MFD1343272.1"/>
    <property type="molecule type" value="Genomic_DNA"/>
</dbReference>
<accession>A0ABW3ZJC7</accession>
<dbReference type="Proteomes" id="UP001597135">
    <property type="component" value="Unassembled WGS sequence"/>
</dbReference>
<proteinExistence type="predicted"/>
<comment type="caution">
    <text evidence="4">The sequence shown here is derived from an EMBL/GenBank/DDBJ whole genome shotgun (WGS) entry which is preliminary data.</text>
</comment>
<evidence type="ECO:0000256" key="1">
    <source>
        <dbReference type="ARBA" id="ARBA00022679"/>
    </source>
</evidence>
<dbReference type="InterPro" id="IPR050385">
    <property type="entry name" value="Archaeal_FAD_synthase"/>
</dbReference>
<dbReference type="RefSeq" id="WP_386804088.1">
    <property type="nucleotide sequence ID" value="NZ_JBHTMU010000021.1"/>
</dbReference>
<dbReference type="GO" id="GO:0016779">
    <property type="term" value="F:nucleotidyltransferase activity"/>
    <property type="evidence" value="ECO:0007669"/>
    <property type="project" value="UniProtKB-KW"/>
</dbReference>
<gene>
    <name evidence="4" type="ORF">ACFQ4E_12655</name>
</gene>
<dbReference type="InterPro" id="IPR014729">
    <property type="entry name" value="Rossmann-like_a/b/a_fold"/>
</dbReference>
<organism evidence="4 5">
    <name type="scientific">Litorisediminicola beolgyonensis</name>
    <dbReference type="NCBI Taxonomy" id="1173614"/>
    <lineage>
        <taxon>Bacteria</taxon>
        <taxon>Pseudomonadati</taxon>
        <taxon>Pseudomonadota</taxon>
        <taxon>Alphaproteobacteria</taxon>
        <taxon>Rhodobacterales</taxon>
        <taxon>Paracoccaceae</taxon>
        <taxon>Litorisediminicola</taxon>
    </lineage>
</organism>
<dbReference type="PANTHER" id="PTHR43793:SF1">
    <property type="entry name" value="FAD SYNTHASE"/>
    <property type="match status" value="1"/>
</dbReference>
<reference evidence="5" key="1">
    <citation type="journal article" date="2019" name="Int. J. Syst. Evol. Microbiol.">
        <title>The Global Catalogue of Microorganisms (GCM) 10K type strain sequencing project: providing services to taxonomists for standard genome sequencing and annotation.</title>
        <authorList>
            <consortium name="The Broad Institute Genomics Platform"/>
            <consortium name="The Broad Institute Genome Sequencing Center for Infectious Disease"/>
            <person name="Wu L."/>
            <person name="Ma J."/>
        </authorList>
    </citation>
    <scope>NUCLEOTIDE SEQUENCE [LARGE SCALE GENOMIC DNA]</scope>
    <source>
        <strain evidence="5">CCUG 62953</strain>
    </source>
</reference>
<evidence type="ECO:0000256" key="2">
    <source>
        <dbReference type="ARBA" id="ARBA00022695"/>
    </source>
</evidence>
<dbReference type="Pfam" id="PF01467">
    <property type="entry name" value="CTP_transf_like"/>
    <property type="match status" value="1"/>
</dbReference>
<feature type="domain" description="Cytidyltransferase-like" evidence="3">
    <location>
        <begin position="6"/>
        <end position="125"/>
    </location>
</feature>